<evidence type="ECO:0000256" key="1">
    <source>
        <dbReference type="ARBA" id="ARBA00001593"/>
    </source>
</evidence>
<dbReference type="AlphaFoldDB" id="A0AAV2IKR9"/>
<dbReference type="GO" id="GO:0035556">
    <property type="term" value="P:intracellular signal transduction"/>
    <property type="evidence" value="ECO:0007669"/>
    <property type="project" value="InterPro"/>
</dbReference>
<keyword evidence="10 12" id="KW-0472">Membrane</keyword>
<dbReference type="GO" id="GO:0005886">
    <property type="term" value="C:plasma membrane"/>
    <property type="evidence" value="ECO:0007669"/>
    <property type="project" value="TreeGrafter"/>
</dbReference>
<keyword evidence="7" id="KW-0067">ATP-binding</keyword>
<feature type="transmembrane region" description="Helical" evidence="12">
    <location>
        <begin position="237"/>
        <end position="255"/>
    </location>
</feature>
<keyword evidence="5" id="KW-0479">Metal-binding</keyword>
<evidence type="ECO:0000256" key="8">
    <source>
        <dbReference type="ARBA" id="ARBA00022842"/>
    </source>
</evidence>
<proteinExistence type="predicted"/>
<dbReference type="GO" id="GO:0005524">
    <property type="term" value="F:ATP binding"/>
    <property type="evidence" value="ECO:0007669"/>
    <property type="project" value="UniProtKB-KW"/>
</dbReference>
<dbReference type="FunFam" id="3.30.70.1230:FF:000014">
    <property type="entry name" value="adenylate cyclase type 9"/>
    <property type="match status" value="1"/>
</dbReference>
<dbReference type="CDD" id="cd07302">
    <property type="entry name" value="CHD"/>
    <property type="match status" value="1"/>
</dbReference>
<feature type="domain" description="Guanylate cyclase" evidence="13">
    <location>
        <begin position="54"/>
        <end position="181"/>
    </location>
</feature>
<evidence type="ECO:0000256" key="3">
    <source>
        <dbReference type="ARBA" id="ARBA00012201"/>
    </source>
</evidence>
<name>A0AAV2IKR9_LYMST</name>
<dbReference type="Pfam" id="PF00211">
    <property type="entry name" value="Guanylate_cyc"/>
    <property type="match status" value="1"/>
</dbReference>
<feature type="transmembrane region" description="Helical" evidence="12">
    <location>
        <begin position="293"/>
        <end position="315"/>
    </location>
</feature>
<dbReference type="GO" id="GO:0004016">
    <property type="term" value="F:adenylate cyclase activity"/>
    <property type="evidence" value="ECO:0007669"/>
    <property type="project" value="UniProtKB-EC"/>
</dbReference>
<dbReference type="Gene3D" id="3.30.70.1230">
    <property type="entry name" value="Nucleotide cyclase"/>
    <property type="match status" value="1"/>
</dbReference>
<evidence type="ECO:0000313" key="14">
    <source>
        <dbReference type="EMBL" id="CAL1547595.1"/>
    </source>
</evidence>
<protein>
    <recommendedName>
        <fullName evidence="3">adenylate cyclase</fullName>
        <ecNumber evidence="3">4.6.1.1</ecNumber>
    </recommendedName>
</protein>
<feature type="transmembrane region" description="Helical" evidence="12">
    <location>
        <begin position="261"/>
        <end position="281"/>
    </location>
</feature>
<dbReference type="InterPro" id="IPR001054">
    <property type="entry name" value="A/G_cyclase"/>
</dbReference>
<organism evidence="14 15">
    <name type="scientific">Lymnaea stagnalis</name>
    <name type="common">Great pond snail</name>
    <name type="synonym">Helix stagnalis</name>
    <dbReference type="NCBI Taxonomy" id="6523"/>
    <lineage>
        <taxon>Eukaryota</taxon>
        <taxon>Metazoa</taxon>
        <taxon>Spiralia</taxon>
        <taxon>Lophotrochozoa</taxon>
        <taxon>Mollusca</taxon>
        <taxon>Gastropoda</taxon>
        <taxon>Heterobranchia</taxon>
        <taxon>Euthyneura</taxon>
        <taxon>Panpulmonata</taxon>
        <taxon>Hygrophila</taxon>
        <taxon>Lymnaeoidea</taxon>
        <taxon>Lymnaeidae</taxon>
        <taxon>Lymnaea</taxon>
    </lineage>
</organism>
<comment type="subcellular location">
    <subcellularLocation>
        <location evidence="2">Membrane</location>
        <topology evidence="2">Multi-pass membrane protein</topology>
    </subcellularLocation>
</comment>
<evidence type="ECO:0000256" key="4">
    <source>
        <dbReference type="ARBA" id="ARBA00022692"/>
    </source>
</evidence>
<dbReference type="EMBL" id="CAXITT010001018">
    <property type="protein sequence ID" value="CAL1547595.1"/>
    <property type="molecule type" value="Genomic_DNA"/>
</dbReference>
<comment type="caution">
    <text evidence="14">The sequence shown here is derived from an EMBL/GenBank/DDBJ whole genome shotgun (WGS) entry which is preliminary data.</text>
</comment>
<reference evidence="14 15" key="1">
    <citation type="submission" date="2024-04" db="EMBL/GenBank/DDBJ databases">
        <authorList>
            <consortium name="Genoscope - CEA"/>
            <person name="William W."/>
        </authorList>
    </citation>
    <scope>NUCLEOTIDE SEQUENCE [LARGE SCALE GENOMIC DNA]</scope>
</reference>
<evidence type="ECO:0000256" key="9">
    <source>
        <dbReference type="ARBA" id="ARBA00022989"/>
    </source>
</evidence>
<dbReference type="SMART" id="SM00044">
    <property type="entry name" value="CYCc"/>
    <property type="match status" value="1"/>
</dbReference>
<evidence type="ECO:0000259" key="13">
    <source>
        <dbReference type="PROSITE" id="PS50125"/>
    </source>
</evidence>
<evidence type="ECO:0000256" key="2">
    <source>
        <dbReference type="ARBA" id="ARBA00004141"/>
    </source>
</evidence>
<dbReference type="GO" id="GO:0007189">
    <property type="term" value="P:adenylate cyclase-activating G protein-coupled receptor signaling pathway"/>
    <property type="evidence" value="ECO:0007669"/>
    <property type="project" value="TreeGrafter"/>
</dbReference>
<keyword evidence="9 12" id="KW-1133">Transmembrane helix</keyword>
<sequence length="336" mass="36693">MSAKARIELAYKDKERLLLSVLPKHVADEMLKDVGNLDDGQFRKIYMSRYENVSILFADIVGFTAISSSVTASELVKILNELFASFDVLAKKFHQTRIKILGDCYYCVCGALKPRSDHAVLSIHMGLSMVEAISTVRRSTGKDVNMRVGVHTGACLGGVLGQRQWQFDILGKEVTLANKMESGGLPGRVHLSEKTKSCLHDEFELEDGHGGDRDDTLKLSNIVTYLVKSVKKPVSRLVLTIVISLTSRLVLTIVIPLTGRLVLTIVIPLTSRLVLTIVIPLTGRLVLTIVIPLTGRLVLTIVIPLTGRLVLTIVIPLTSRLESSTISPSACGLALT</sequence>
<accession>A0AAV2IKR9</accession>
<evidence type="ECO:0000256" key="7">
    <source>
        <dbReference type="ARBA" id="ARBA00022840"/>
    </source>
</evidence>
<dbReference type="PROSITE" id="PS50125">
    <property type="entry name" value="GUANYLATE_CYCLASE_2"/>
    <property type="match status" value="1"/>
</dbReference>
<comment type="catalytic activity">
    <reaction evidence="1">
        <text>ATP = 3',5'-cyclic AMP + diphosphate</text>
        <dbReference type="Rhea" id="RHEA:15389"/>
        <dbReference type="ChEBI" id="CHEBI:30616"/>
        <dbReference type="ChEBI" id="CHEBI:33019"/>
        <dbReference type="ChEBI" id="CHEBI:58165"/>
        <dbReference type="EC" id="4.6.1.1"/>
    </reaction>
</comment>
<evidence type="ECO:0000256" key="11">
    <source>
        <dbReference type="ARBA" id="ARBA00023239"/>
    </source>
</evidence>
<evidence type="ECO:0000256" key="5">
    <source>
        <dbReference type="ARBA" id="ARBA00022723"/>
    </source>
</evidence>
<dbReference type="GO" id="GO:0006171">
    <property type="term" value="P:cAMP biosynthetic process"/>
    <property type="evidence" value="ECO:0007669"/>
    <property type="project" value="TreeGrafter"/>
</dbReference>
<dbReference type="GO" id="GO:0046872">
    <property type="term" value="F:metal ion binding"/>
    <property type="evidence" value="ECO:0007669"/>
    <property type="project" value="UniProtKB-KW"/>
</dbReference>
<keyword evidence="6" id="KW-0547">Nucleotide-binding</keyword>
<dbReference type="SUPFAM" id="SSF55073">
    <property type="entry name" value="Nucleotide cyclase"/>
    <property type="match status" value="1"/>
</dbReference>
<dbReference type="Proteomes" id="UP001497497">
    <property type="component" value="Unassembled WGS sequence"/>
</dbReference>
<dbReference type="InterPro" id="IPR029787">
    <property type="entry name" value="Nucleotide_cyclase"/>
</dbReference>
<evidence type="ECO:0000313" key="15">
    <source>
        <dbReference type="Proteomes" id="UP001497497"/>
    </source>
</evidence>
<dbReference type="PANTHER" id="PTHR45627">
    <property type="entry name" value="ADENYLATE CYCLASE TYPE 1"/>
    <property type="match status" value="1"/>
</dbReference>
<keyword evidence="4 12" id="KW-0812">Transmembrane</keyword>
<dbReference type="EC" id="4.6.1.1" evidence="3"/>
<evidence type="ECO:0000256" key="12">
    <source>
        <dbReference type="SAM" id="Phobius"/>
    </source>
</evidence>
<keyword evidence="8" id="KW-0460">Magnesium</keyword>
<gene>
    <name evidence="14" type="ORF">GSLYS_00020912001</name>
</gene>
<keyword evidence="11" id="KW-0456">Lyase</keyword>
<evidence type="ECO:0000256" key="10">
    <source>
        <dbReference type="ARBA" id="ARBA00023136"/>
    </source>
</evidence>
<keyword evidence="15" id="KW-1185">Reference proteome</keyword>
<dbReference type="PANTHER" id="PTHR45627:SF30">
    <property type="entry name" value="ADENYLATE CYCLASE TYPE 3"/>
    <property type="match status" value="1"/>
</dbReference>
<evidence type="ECO:0000256" key="6">
    <source>
        <dbReference type="ARBA" id="ARBA00022741"/>
    </source>
</evidence>